<protein>
    <recommendedName>
        <fullName evidence="4">Flagellar motor switch protein FliG</fullName>
    </recommendedName>
</protein>
<feature type="non-terminal residue" evidence="12">
    <location>
        <position position="1"/>
    </location>
</feature>
<evidence type="ECO:0000256" key="6">
    <source>
        <dbReference type="ARBA" id="ARBA00022500"/>
    </source>
</evidence>
<dbReference type="GO" id="GO:0009425">
    <property type="term" value="C:bacterial-type flagellum basal body"/>
    <property type="evidence" value="ECO:0007669"/>
    <property type="project" value="UniProtKB-SubCell"/>
</dbReference>
<dbReference type="GO" id="GO:0006935">
    <property type="term" value="P:chemotaxis"/>
    <property type="evidence" value="ECO:0007669"/>
    <property type="project" value="UniProtKB-KW"/>
</dbReference>
<dbReference type="InterPro" id="IPR028263">
    <property type="entry name" value="FliG_N"/>
</dbReference>
<dbReference type="GO" id="GO:0005886">
    <property type="term" value="C:plasma membrane"/>
    <property type="evidence" value="ECO:0007669"/>
    <property type="project" value="UniProtKB-SubCell"/>
</dbReference>
<feature type="non-terminal residue" evidence="12">
    <location>
        <position position="229"/>
    </location>
</feature>
<dbReference type="Pfam" id="PF14842">
    <property type="entry name" value="FliG_N"/>
    <property type="match status" value="1"/>
</dbReference>
<comment type="similarity">
    <text evidence="3">Belongs to the FliG family.</text>
</comment>
<dbReference type="SUPFAM" id="SSF48029">
    <property type="entry name" value="FliG"/>
    <property type="match status" value="2"/>
</dbReference>
<dbReference type="EMBL" id="UINC01229265">
    <property type="protein sequence ID" value="SVE60910.1"/>
    <property type="molecule type" value="Genomic_DNA"/>
</dbReference>
<accession>A0A383EX96</accession>
<keyword evidence="9" id="KW-0975">Bacterial flagellum</keyword>
<evidence type="ECO:0000256" key="8">
    <source>
        <dbReference type="ARBA" id="ARBA00023136"/>
    </source>
</evidence>
<organism evidence="12">
    <name type="scientific">marine metagenome</name>
    <dbReference type="NCBI Taxonomy" id="408172"/>
    <lineage>
        <taxon>unclassified sequences</taxon>
        <taxon>metagenomes</taxon>
        <taxon>ecological metagenomes</taxon>
    </lineage>
</organism>
<dbReference type="GO" id="GO:0003774">
    <property type="term" value="F:cytoskeletal motor activity"/>
    <property type="evidence" value="ECO:0007669"/>
    <property type="project" value="InterPro"/>
</dbReference>
<gene>
    <name evidence="12" type="ORF">METZ01_LOCUS513764</name>
</gene>
<evidence type="ECO:0000256" key="9">
    <source>
        <dbReference type="ARBA" id="ARBA00023143"/>
    </source>
</evidence>
<dbReference type="Pfam" id="PF14841">
    <property type="entry name" value="FliG_M"/>
    <property type="match status" value="1"/>
</dbReference>
<evidence type="ECO:0000256" key="1">
    <source>
        <dbReference type="ARBA" id="ARBA00004117"/>
    </source>
</evidence>
<proteinExistence type="inferred from homology"/>
<dbReference type="InterPro" id="IPR011002">
    <property type="entry name" value="FliG_a-hlx"/>
</dbReference>
<name>A0A383EX96_9ZZZZ</name>
<evidence type="ECO:0000256" key="7">
    <source>
        <dbReference type="ARBA" id="ARBA00022779"/>
    </source>
</evidence>
<evidence type="ECO:0000256" key="5">
    <source>
        <dbReference type="ARBA" id="ARBA00022475"/>
    </source>
</evidence>
<dbReference type="PRINTS" id="PR00954">
    <property type="entry name" value="FLGMOTORFLIG"/>
</dbReference>
<sequence>CGEPLMSAKLSGIQKIAVLLGVLGDATAAKIMASFEVDEQDRIGQAMVELEETDLDENVINRIVDEFREMLAAGVVFRSNLGKTLNGMMANLHGEEDGRSRIARIREKSRSRFPFRGLRGIKVQDLARLLLDEHQQVQALVIANLDSEQAASVLEVFPETLRSEVVSRMATMDEPSARMLKHVAQTMLDRTRGLRREEESEHDEDETRYRVVADILNATAPGTDKEILK</sequence>
<reference evidence="12" key="1">
    <citation type="submission" date="2018-05" db="EMBL/GenBank/DDBJ databases">
        <authorList>
            <person name="Lanie J.A."/>
            <person name="Ng W.-L."/>
            <person name="Kazmierczak K.M."/>
            <person name="Andrzejewski T.M."/>
            <person name="Davidsen T.M."/>
            <person name="Wayne K.J."/>
            <person name="Tettelin H."/>
            <person name="Glass J.I."/>
            <person name="Rusch D."/>
            <person name="Podicherti R."/>
            <person name="Tsui H.-C.T."/>
            <person name="Winkler M.E."/>
        </authorList>
    </citation>
    <scope>NUCLEOTIDE SEQUENCE</scope>
</reference>
<keyword evidence="5" id="KW-1003">Cell membrane</keyword>
<evidence type="ECO:0000259" key="10">
    <source>
        <dbReference type="Pfam" id="PF14841"/>
    </source>
</evidence>
<evidence type="ECO:0000313" key="12">
    <source>
        <dbReference type="EMBL" id="SVE60910.1"/>
    </source>
</evidence>
<dbReference type="PANTHER" id="PTHR30534:SF0">
    <property type="entry name" value="FLAGELLAR MOTOR SWITCH PROTEIN FLIG"/>
    <property type="match status" value="1"/>
</dbReference>
<feature type="domain" description="Flagellar motor switch protein FliG middle" evidence="10">
    <location>
        <begin position="125"/>
        <end position="194"/>
    </location>
</feature>
<evidence type="ECO:0000256" key="4">
    <source>
        <dbReference type="ARBA" id="ARBA00021870"/>
    </source>
</evidence>
<dbReference type="PANTHER" id="PTHR30534">
    <property type="entry name" value="FLAGELLAR MOTOR SWITCH PROTEIN FLIG"/>
    <property type="match status" value="1"/>
</dbReference>
<evidence type="ECO:0000256" key="3">
    <source>
        <dbReference type="ARBA" id="ARBA00010299"/>
    </source>
</evidence>
<dbReference type="GO" id="GO:0071973">
    <property type="term" value="P:bacterial-type flagellum-dependent cell motility"/>
    <property type="evidence" value="ECO:0007669"/>
    <property type="project" value="InterPro"/>
</dbReference>
<evidence type="ECO:0000256" key="2">
    <source>
        <dbReference type="ARBA" id="ARBA00004413"/>
    </source>
</evidence>
<feature type="domain" description="Flagellar motor switch protein FliG N-terminal" evidence="11">
    <location>
        <begin position="9"/>
        <end position="111"/>
    </location>
</feature>
<dbReference type="InterPro" id="IPR000090">
    <property type="entry name" value="Flg_Motor_Flig"/>
</dbReference>
<evidence type="ECO:0000259" key="11">
    <source>
        <dbReference type="Pfam" id="PF14842"/>
    </source>
</evidence>
<dbReference type="AlphaFoldDB" id="A0A383EX96"/>
<keyword evidence="7" id="KW-0283">Flagellar rotation</keyword>
<keyword evidence="6" id="KW-0145">Chemotaxis</keyword>
<keyword evidence="8" id="KW-0472">Membrane</keyword>
<dbReference type="Gene3D" id="1.10.220.30">
    <property type="match status" value="2"/>
</dbReference>
<comment type="subcellular location">
    <subcellularLocation>
        <location evidence="1">Bacterial flagellum basal body</location>
    </subcellularLocation>
    <subcellularLocation>
        <location evidence="2">Cell membrane</location>
        <topology evidence="2">Peripheral membrane protein</topology>
        <orientation evidence="2">Cytoplasmic side</orientation>
    </subcellularLocation>
</comment>
<dbReference type="InterPro" id="IPR032779">
    <property type="entry name" value="FliG_M"/>
</dbReference>